<feature type="compositionally biased region" description="Acidic residues" evidence="2">
    <location>
        <begin position="39"/>
        <end position="49"/>
    </location>
</feature>
<reference evidence="3 4" key="1">
    <citation type="submission" date="2016-03" db="EMBL/GenBank/DDBJ databases">
        <title>Cyphomyrmex costatus WGS genome.</title>
        <authorList>
            <person name="Nygaard S."/>
            <person name="Hu H."/>
            <person name="Boomsma J."/>
            <person name="Zhang G."/>
        </authorList>
    </citation>
    <scope>NUCLEOTIDE SEQUENCE [LARGE SCALE GENOMIC DNA]</scope>
    <source>
        <strain evidence="3">MS0001</strain>
        <tissue evidence="3">Whole body</tissue>
    </source>
</reference>
<evidence type="ECO:0000313" key="3">
    <source>
        <dbReference type="EMBL" id="KYN04618.1"/>
    </source>
</evidence>
<keyword evidence="1" id="KW-0175">Coiled coil</keyword>
<feature type="coiled-coil region" evidence="1">
    <location>
        <begin position="75"/>
        <end position="116"/>
    </location>
</feature>
<feature type="region of interest" description="Disordered" evidence="2">
    <location>
        <begin position="1"/>
        <end position="49"/>
    </location>
</feature>
<organism evidence="3 4">
    <name type="scientific">Cyphomyrmex costatus</name>
    <dbReference type="NCBI Taxonomy" id="456900"/>
    <lineage>
        <taxon>Eukaryota</taxon>
        <taxon>Metazoa</taxon>
        <taxon>Ecdysozoa</taxon>
        <taxon>Arthropoda</taxon>
        <taxon>Hexapoda</taxon>
        <taxon>Insecta</taxon>
        <taxon>Pterygota</taxon>
        <taxon>Neoptera</taxon>
        <taxon>Endopterygota</taxon>
        <taxon>Hymenoptera</taxon>
        <taxon>Apocrita</taxon>
        <taxon>Aculeata</taxon>
        <taxon>Formicoidea</taxon>
        <taxon>Formicidae</taxon>
        <taxon>Myrmicinae</taxon>
        <taxon>Cyphomyrmex</taxon>
    </lineage>
</organism>
<dbReference type="Pfam" id="PF03670">
    <property type="entry name" value="UPF0184"/>
    <property type="match status" value="1"/>
</dbReference>
<name>A0A195CVB4_9HYME</name>
<dbReference type="EMBL" id="KQ977259">
    <property type="protein sequence ID" value="KYN04618.1"/>
    <property type="molecule type" value="Genomic_DNA"/>
</dbReference>
<evidence type="ECO:0000256" key="2">
    <source>
        <dbReference type="SAM" id="MobiDB-lite"/>
    </source>
</evidence>
<dbReference type="OrthoDB" id="10050612at2759"/>
<dbReference type="Proteomes" id="UP000078542">
    <property type="component" value="Unassembled WGS sequence"/>
</dbReference>
<proteinExistence type="predicted"/>
<sequence>MQVEEKNMVRDEYPAPEEMKKEGDMEETVQTEETNHYDVDEEMDNAENEELSDDICEYLENDAYPEEGVYIDTSIKALEAELDHLQTALDHLERKNDDIHAQLTELLQSNREARKQFQESLQVEKQQSK</sequence>
<feature type="compositionally biased region" description="Basic and acidic residues" evidence="2">
    <location>
        <begin position="1"/>
        <end position="23"/>
    </location>
</feature>
<evidence type="ECO:0000256" key="1">
    <source>
        <dbReference type="SAM" id="Coils"/>
    </source>
</evidence>
<dbReference type="AlphaFoldDB" id="A0A195CVB4"/>
<gene>
    <name evidence="3" type="ORF">ALC62_04610</name>
</gene>
<dbReference type="STRING" id="456900.A0A195CVB4"/>
<protein>
    <submittedName>
        <fullName evidence="3">UPF0184 protein C9orf16 like protein</fullName>
    </submittedName>
</protein>
<keyword evidence="4" id="KW-1185">Reference proteome</keyword>
<evidence type="ECO:0000313" key="4">
    <source>
        <dbReference type="Proteomes" id="UP000078542"/>
    </source>
</evidence>
<accession>A0A195CVB4</accession>
<dbReference type="KEGG" id="ccoa:108772454"/>